<reference evidence="10 11" key="1">
    <citation type="submission" date="2020-10" db="EMBL/GenBank/DDBJ databases">
        <title>Complete genome sequence of Paludibaculum fermentans P105T, a facultatively anaerobic acidobacterium capable of dissimilatory Fe(III) reduction.</title>
        <authorList>
            <person name="Dedysh S.N."/>
            <person name="Beletsky A.V."/>
            <person name="Kulichevskaya I.S."/>
            <person name="Mardanov A.V."/>
            <person name="Ravin N.V."/>
        </authorList>
    </citation>
    <scope>NUCLEOTIDE SEQUENCE [LARGE SCALE GENOMIC DNA]</scope>
    <source>
        <strain evidence="10 11">P105</strain>
    </source>
</reference>
<evidence type="ECO:0000256" key="5">
    <source>
        <dbReference type="ARBA" id="ARBA00022692"/>
    </source>
</evidence>
<feature type="transmembrane region" description="Helical" evidence="8">
    <location>
        <begin position="155"/>
        <end position="173"/>
    </location>
</feature>
<keyword evidence="11" id="KW-1185">Reference proteome</keyword>
<dbReference type="InterPro" id="IPR050297">
    <property type="entry name" value="LipidA_mod_glycosyltrf_83"/>
</dbReference>
<keyword evidence="6 8" id="KW-1133">Transmembrane helix</keyword>
<feature type="transmembrane region" description="Helical" evidence="8">
    <location>
        <begin position="185"/>
        <end position="204"/>
    </location>
</feature>
<evidence type="ECO:0000256" key="8">
    <source>
        <dbReference type="SAM" id="Phobius"/>
    </source>
</evidence>
<feature type="transmembrane region" description="Helical" evidence="8">
    <location>
        <begin position="393"/>
        <end position="416"/>
    </location>
</feature>
<dbReference type="EMBL" id="CP063849">
    <property type="protein sequence ID" value="QOY92277.1"/>
    <property type="molecule type" value="Genomic_DNA"/>
</dbReference>
<name>A0A7S7NYT9_PALFE</name>
<evidence type="ECO:0000256" key="3">
    <source>
        <dbReference type="ARBA" id="ARBA00022676"/>
    </source>
</evidence>
<feature type="transmembrane region" description="Helical" evidence="8">
    <location>
        <begin position="132"/>
        <end position="149"/>
    </location>
</feature>
<feature type="transmembrane region" description="Helical" evidence="8">
    <location>
        <begin position="54"/>
        <end position="75"/>
    </location>
</feature>
<accession>A0A7S7NYT9</accession>
<keyword evidence="5 8" id="KW-0812">Transmembrane</keyword>
<keyword evidence="3" id="KW-0328">Glycosyltransferase</keyword>
<dbReference type="KEGG" id="pfer:IRI77_37155"/>
<feature type="transmembrane region" description="Helical" evidence="8">
    <location>
        <begin position="423"/>
        <end position="440"/>
    </location>
</feature>
<feature type="transmembrane region" description="Helical" evidence="8">
    <location>
        <begin position="338"/>
        <end position="358"/>
    </location>
</feature>
<evidence type="ECO:0000313" key="11">
    <source>
        <dbReference type="Proteomes" id="UP000593892"/>
    </source>
</evidence>
<proteinExistence type="predicted"/>
<feature type="transmembrane region" description="Helical" evidence="8">
    <location>
        <begin position="251"/>
        <end position="272"/>
    </location>
</feature>
<gene>
    <name evidence="10" type="ORF">IRI77_37155</name>
</gene>
<dbReference type="GO" id="GO:0005886">
    <property type="term" value="C:plasma membrane"/>
    <property type="evidence" value="ECO:0007669"/>
    <property type="project" value="UniProtKB-SubCell"/>
</dbReference>
<dbReference type="InterPro" id="IPR038731">
    <property type="entry name" value="RgtA/B/C-like"/>
</dbReference>
<keyword evidence="7 8" id="KW-0472">Membrane</keyword>
<keyword evidence="4 10" id="KW-0808">Transferase</keyword>
<keyword evidence="2" id="KW-1003">Cell membrane</keyword>
<dbReference type="GO" id="GO:0010041">
    <property type="term" value="P:response to iron(III) ion"/>
    <property type="evidence" value="ECO:0007669"/>
    <property type="project" value="TreeGrafter"/>
</dbReference>
<feature type="transmembrane region" description="Helical" evidence="8">
    <location>
        <begin position="308"/>
        <end position="326"/>
    </location>
</feature>
<evidence type="ECO:0000256" key="7">
    <source>
        <dbReference type="ARBA" id="ARBA00023136"/>
    </source>
</evidence>
<evidence type="ECO:0000313" key="10">
    <source>
        <dbReference type="EMBL" id="QOY92277.1"/>
    </source>
</evidence>
<organism evidence="10 11">
    <name type="scientific">Paludibaculum fermentans</name>
    <dbReference type="NCBI Taxonomy" id="1473598"/>
    <lineage>
        <taxon>Bacteria</taxon>
        <taxon>Pseudomonadati</taxon>
        <taxon>Acidobacteriota</taxon>
        <taxon>Terriglobia</taxon>
        <taxon>Bryobacterales</taxon>
        <taxon>Bryobacteraceae</taxon>
        <taxon>Paludibaculum</taxon>
    </lineage>
</organism>
<feature type="transmembrane region" description="Helical" evidence="8">
    <location>
        <begin position="284"/>
        <end position="302"/>
    </location>
</feature>
<dbReference type="GO" id="GO:0016763">
    <property type="term" value="F:pentosyltransferase activity"/>
    <property type="evidence" value="ECO:0007669"/>
    <property type="project" value="TreeGrafter"/>
</dbReference>
<evidence type="ECO:0000256" key="4">
    <source>
        <dbReference type="ARBA" id="ARBA00022679"/>
    </source>
</evidence>
<dbReference type="PANTHER" id="PTHR33908">
    <property type="entry name" value="MANNOSYLTRANSFERASE YKCB-RELATED"/>
    <property type="match status" value="1"/>
</dbReference>
<feature type="domain" description="Glycosyltransferase RgtA/B/C/D-like" evidence="9">
    <location>
        <begin position="34"/>
        <end position="198"/>
    </location>
</feature>
<sequence>MDDVDAVQAQIARNMLDSGDWVSARLDGVLYLEKSPLKYWMMACSYAIFGVHDWAARIPVVLSILALAALIFYMGRWAFSELAGFYAALAFSTCIGLFLFTRILIPDIILTGTIALALWGLLRALDENEQHPRLWAAIMAVAMGVGLLLKGLIALVFPVAAGLCYLLFSGLFFQWKTWQRLRPFSGTLLILLVAAPWHILATLANPPYFDFSMTSGPGNYRGFFWFYFFNEHILRFLNRRWPRDYNTVPRYLFWLFHLLWFFPWSIYLPRLVKFNYRGAGRAERLRLLCLCWIGFILIFFTFSTTQEYYSMPTYPAFALLIGCAMAERNNYARHATKVLAVVSGLAFAAIGFILVNVWNLPTPGDISQALTQNPDMYTLSLGHMGDLTLKSFAYLKLPLVMAGLAFLCGTVVTLRYRERMTHYGLALMMVLFLNAARVAMKTFDPYLSSQPIAARLTASQPGLVIFGDQYYNFSSVFFYANLKQALLLNGRYNNLEYGSYAPGAPNVFVDDAQLRAYWHAPQRAYLILEGPKLPAIESLLGKQDLHLVLESGGKYLFVNQQP</sequence>
<protein>
    <submittedName>
        <fullName evidence="10">Glycosyltransferase family 39 protein</fullName>
    </submittedName>
</protein>
<dbReference type="PANTHER" id="PTHR33908:SF3">
    <property type="entry name" value="UNDECAPRENYL PHOSPHATE-ALPHA-4-AMINO-4-DEOXY-L-ARABINOSE ARABINOSYL TRANSFERASE"/>
    <property type="match status" value="1"/>
</dbReference>
<comment type="subcellular location">
    <subcellularLocation>
        <location evidence="1">Cell membrane</location>
        <topology evidence="1">Multi-pass membrane protein</topology>
    </subcellularLocation>
</comment>
<dbReference type="Pfam" id="PF13231">
    <property type="entry name" value="PMT_2"/>
    <property type="match status" value="1"/>
</dbReference>
<dbReference type="GO" id="GO:0009103">
    <property type="term" value="P:lipopolysaccharide biosynthetic process"/>
    <property type="evidence" value="ECO:0007669"/>
    <property type="project" value="UniProtKB-ARBA"/>
</dbReference>
<dbReference type="Proteomes" id="UP000593892">
    <property type="component" value="Chromosome"/>
</dbReference>
<dbReference type="AlphaFoldDB" id="A0A7S7NYT9"/>
<evidence type="ECO:0000256" key="2">
    <source>
        <dbReference type="ARBA" id="ARBA00022475"/>
    </source>
</evidence>
<evidence type="ECO:0000259" key="9">
    <source>
        <dbReference type="Pfam" id="PF13231"/>
    </source>
</evidence>
<feature type="transmembrane region" description="Helical" evidence="8">
    <location>
        <begin position="82"/>
        <end position="102"/>
    </location>
</feature>
<feature type="transmembrane region" description="Helical" evidence="8">
    <location>
        <begin position="108"/>
        <end position="125"/>
    </location>
</feature>
<evidence type="ECO:0000256" key="6">
    <source>
        <dbReference type="ARBA" id="ARBA00022989"/>
    </source>
</evidence>
<evidence type="ECO:0000256" key="1">
    <source>
        <dbReference type="ARBA" id="ARBA00004651"/>
    </source>
</evidence>